<keyword evidence="4 6" id="KW-1133">Transmembrane helix</keyword>
<feature type="transmembrane region" description="Helical" evidence="6">
    <location>
        <begin position="239"/>
        <end position="261"/>
    </location>
</feature>
<sequence length="315" mass="33818">MTQNAKSIAGKIIQFLRGPVFRTGFMVLAVVAAIWAVASNWDEVTGALARLSPLVTLSALVLAMVYVPITMLSWRAVLNNIGEPVDRKVARRIFFSSQVAKYLPGGVWNFVAAAEIGQDYKIAGRRSLFALLISMAVSVGTGLVFAILALVFGPAQVRADNAWVAWFFPVVLVCLTPWVLNRLVRIALKVLGREPLERDLTITGTVLSAGWACLSWIIIGFQLWIMLVNLGMPAEFSTLVLSMGGYALGWIAGFITVFIPAGLGVREVALAAVLSTVVGPGEVVVVVLLSRVFTTLADLLLGITASGFMRAARKG</sequence>
<dbReference type="eggNOG" id="COG0392">
    <property type="taxonomic scope" value="Bacteria"/>
</dbReference>
<keyword evidence="8" id="KW-1185">Reference proteome</keyword>
<dbReference type="Pfam" id="PF03706">
    <property type="entry name" value="LPG_synthase_TM"/>
    <property type="match status" value="1"/>
</dbReference>
<comment type="caution">
    <text evidence="7">The sequence shown here is derived from an EMBL/GenBank/DDBJ whole genome shotgun (WGS) entry which is preliminary data.</text>
</comment>
<name>K9EFX4_9ACTO</name>
<gene>
    <name evidence="7" type="ORF">HMPREF9233_01225</name>
</gene>
<accession>K9EFX4</accession>
<feature type="transmembrane region" description="Helical" evidence="6">
    <location>
        <begin position="163"/>
        <end position="180"/>
    </location>
</feature>
<feature type="transmembrane region" description="Helical" evidence="6">
    <location>
        <begin position="50"/>
        <end position="69"/>
    </location>
</feature>
<dbReference type="GO" id="GO:0005886">
    <property type="term" value="C:plasma membrane"/>
    <property type="evidence" value="ECO:0007669"/>
    <property type="project" value="UniProtKB-SubCell"/>
</dbReference>
<dbReference type="STRING" id="202789.GCA_001457435_00890"/>
<evidence type="ECO:0000256" key="5">
    <source>
        <dbReference type="ARBA" id="ARBA00023136"/>
    </source>
</evidence>
<evidence type="ECO:0000313" key="8">
    <source>
        <dbReference type="Proteomes" id="UP000009888"/>
    </source>
</evidence>
<dbReference type="InterPro" id="IPR022791">
    <property type="entry name" value="L-PG_synthase/AglD"/>
</dbReference>
<protein>
    <submittedName>
        <fullName evidence="7">Uncharacterized protein</fullName>
    </submittedName>
</protein>
<dbReference type="RefSeq" id="WP_007001431.1">
    <property type="nucleotide sequence ID" value="NZ_JH992955.1"/>
</dbReference>
<keyword evidence="5 6" id="KW-0472">Membrane</keyword>
<dbReference type="EMBL" id="AGWL01000007">
    <property type="protein sequence ID" value="EKU94771.1"/>
    <property type="molecule type" value="Genomic_DNA"/>
</dbReference>
<keyword evidence="3 6" id="KW-0812">Transmembrane</keyword>
<evidence type="ECO:0000256" key="2">
    <source>
        <dbReference type="ARBA" id="ARBA00022475"/>
    </source>
</evidence>
<evidence type="ECO:0000313" key="7">
    <source>
        <dbReference type="EMBL" id="EKU94771.1"/>
    </source>
</evidence>
<keyword evidence="2" id="KW-1003">Cell membrane</keyword>
<feature type="transmembrane region" description="Helical" evidence="6">
    <location>
        <begin position="20"/>
        <end position="38"/>
    </location>
</feature>
<dbReference type="HOGENOM" id="CLU_064500_0_0_11"/>
<feature type="transmembrane region" description="Helical" evidence="6">
    <location>
        <begin position="268"/>
        <end position="289"/>
    </location>
</feature>
<proteinExistence type="predicted"/>
<reference evidence="7 8" key="1">
    <citation type="submission" date="2012-09" db="EMBL/GenBank/DDBJ databases">
        <title>The Genome Sequence of Actinobaculum massiliae ACS-171-V-COL2.</title>
        <authorList>
            <consortium name="The Broad Institute Genome Sequencing Platform"/>
            <person name="Earl A."/>
            <person name="Ward D."/>
            <person name="Feldgarden M."/>
            <person name="Gevers D."/>
            <person name="Saerens B."/>
            <person name="Vaneechoutte M."/>
            <person name="Walker B."/>
            <person name="Young S.K."/>
            <person name="Zeng Q."/>
            <person name="Gargeya S."/>
            <person name="Fitzgerald M."/>
            <person name="Haas B."/>
            <person name="Abouelleil A."/>
            <person name="Alvarado L."/>
            <person name="Arachchi H.M."/>
            <person name="Berlin A."/>
            <person name="Chapman S.B."/>
            <person name="Goldberg J."/>
            <person name="Griggs A."/>
            <person name="Gujja S."/>
            <person name="Hansen M."/>
            <person name="Howarth C."/>
            <person name="Imamovic A."/>
            <person name="Larimer J."/>
            <person name="McCowen C."/>
            <person name="Montmayeur A."/>
            <person name="Murphy C."/>
            <person name="Neiman D."/>
            <person name="Pearson M."/>
            <person name="Priest M."/>
            <person name="Roberts A."/>
            <person name="Saif S."/>
            <person name="Shea T."/>
            <person name="Sisk P."/>
            <person name="Sykes S."/>
            <person name="Wortman J."/>
            <person name="Nusbaum C."/>
            <person name="Birren B."/>
        </authorList>
    </citation>
    <scope>NUCLEOTIDE SEQUENCE [LARGE SCALE GENOMIC DNA]</scope>
    <source>
        <strain evidence="8">ACS-171-V-Col2</strain>
    </source>
</reference>
<evidence type="ECO:0000256" key="4">
    <source>
        <dbReference type="ARBA" id="ARBA00022989"/>
    </source>
</evidence>
<dbReference type="PATRIC" id="fig|883066.3.peg.1284"/>
<organism evidence="7 8">
    <name type="scientific">Actinobaculum massiliense ACS-171-V-Col2</name>
    <dbReference type="NCBI Taxonomy" id="883066"/>
    <lineage>
        <taxon>Bacteria</taxon>
        <taxon>Bacillati</taxon>
        <taxon>Actinomycetota</taxon>
        <taxon>Actinomycetes</taxon>
        <taxon>Actinomycetales</taxon>
        <taxon>Actinomycetaceae</taxon>
        <taxon>Actinobaculum</taxon>
    </lineage>
</organism>
<evidence type="ECO:0000256" key="6">
    <source>
        <dbReference type="SAM" id="Phobius"/>
    </source>
</evidence>
<dbReference type="Proteomes" id="UP000009888">
    <property type="component" value="Unassembled WGS sequence"/>
</dbReference>
<evidence type="ECO:0000256" key="3">
    <source>
        <dbReference type="ARBA" id="ARBA00022692"/>
    </source>
</evidence>
<comment type="subcellular location">
    <subcellularLocation>
        <location evidence="1">Cell membrane</location>
        <topology evidence="1">Multi-pass membrane protein</topology>
    </subcellularLocation>
</comment>
<feature type="transmembrane region" description="Helical" evidence="6">
    <location>
        <begin position="200"/>
        <end position="227"/>
    </location>
</feature>
<evidence type="ECO:0000256" key="1">
    <source>
        <dbReference type="ARBA" id="ARBA00004651"/>
    </source>
</evidence>
<dbReference type="AlphaFoldDB" id="K9EFX4"/>
<feature type="transmembrane region" description="Helical" evidence="6">
    <location>
        <begin position="128"/>
        <end position="151"/>
    </location>
</feature>